<evidence type="ECO:0000313" key="2">
    <source>
        <dbReference type="EMBL" id="KIO24550.1"/>
    </source>
</evidence>
<dbReference type="OrthoDB" id="2404451at2759"/>
<evidence type="ECO:0000256" key="1">
    <source>
        <dbReference type="SAM" id="MobiDB-lite"/>
    </source>
</evidence>
<sequence length="278" mass="30190">MAGRGANHNLYYCAHCRTDVSRTTLWRHQQQVLQLQQALQDEAFTASVDPEALLHHDQPPNSPGNISISMSEAALSSIHLSEISIDENPPPPLPVPASLPQPNSHPPDVNNALDATPDMEMMDVAEPPALTAEEIDEEIDEDILNLRNARRPPTLEEIYWYARYGIAADDNNEDNGHVGPNDDLLSQVSSRSSASDGEFDIPPGLDLEDEAEILAADANLAKVAIGTRAYDAVERSMFTLRVYSPLKCGDMPAVASAYSGGKHPGAEHPCRICPIEGI</sequence>
<dbReference type="HOGENOM" id="CLU_1001806_0_0_1"/>
<organism evidence="2 3">
    <name type="scientific">Tulasnella calospora MUT 4182</name>
    <dbReference type="NCBI Taxonomy" id="1051891"/>
    <lineage>
        <taxon>Eukaryota</taxon>
        <taxon>Fungi</taxon>
        <taxon>Dikarya</taxon>
        <taxon>Basidiomycota</taxon>
        <taxon>Agaricomycotina</taxon>
        <taxon>Agaricomycetes</taxon>
        <taxon>Cantharellales</taxon>
        <taxon>Tulasnellaceae</taxon>
        <taxon>Tulasnella</taxon>
    </lineage>
</organism>
<feature type="compositionally biased region" description="Pro residues" evidence="1">
    <location>
        <begin position="88"/>
        <end position="105"/>
    </location>
</feature>
<dbReference type="Proteomes" id="UP000054248">
    <property type="component" value="Unassembled WGS sequence"/>
</dbReference>
<evidence type="ECO:0000313" key="3">
    <source>
        <dbReference type="Proteomes" id="UP000054248"/>
    </source>
</evidence>
<feature type="region of interest" description="Disordered" evidence="1">
    <location>
        <begin position="84"/>
        <end position="105"/>
    </location>
</feature>
<keyword evidence="3" id="KW-1185">Reference proteome</keyword>
<feature type="region of interest" description="Disordered" evidence="1">
    <location>
        <begin position="172"/>
        <end position="198"/>
    </location>
</feature>
<reference evidence="3" key="2">
    <citation type="submission" date="2015-01" db="EMBL/GenBank/DDBJ databases">
        <title>Evolutionary Origins and Diversification of the Mycorrhizal Mutualists.</title>
        <authorList>
            <consortium name="DOE Joint Genome Institute"/>
            <consortium name="Mycorrhizal Genomics Consortium"/>
            <person name="Kohler A."/>
            <person name="Kuo A."/>
            <person name="Nagy L.G."/>
            <person name="Floudas D."/>
            <person name="Copeland A."/>
            <person name="Barry K.W."/>
            <person name="Cichocki N."/>
            <person name="Veneault-Fourrey C."/>
            <person name="LaButti K."/>
            <person name="Lindquist E.A."/>
            <person name="Lipzen A."/>
            <person name="Lundell T."/>
            <person name="Morin E."/>
            <person name="Murat C."/>
            <person name="Riley R."/>
            <person name="Ohm R."/>
            <person name="Sun H."/>
            <person name="Tunlid A."/>
            <person name="Henrissat B."/>
            <person name="Grigoriev I.V."/>
            <person name="Hibbett D.S."/>
            <person name="Martin F."/>
        </authorList>
    </citation>
    <scope>NUCLEOTIDE SEQUENCE [LARGE SCALE GENOMIC DNA]</scope>
    <source>
        <strain evidence="3">MUT 4182</strain>
    </source>
</reference>
<reference evidence="2 3" key="1">
    <citation type="submission" date="2014-04" db="EMBL/GenBank/DDBJ databases">
        <authorList>
            <consortium name="DOE Joint Genome Institute"/>
            <person name="Kuo A."/>
            <person name="Girlanda M."/>
            <person name="Perotto S."/>
            <person name="Kohler A."/>
            <person name="Nagy L.G."/>
            <person name="Floudas D."/>
            <person name="Copeland A."/>
            <person name="Barry K.W."/>
            <person name="Cichocki N."/>
            <person name="Veneault-Fourrey C."/>
            <person name="LaButti K."/>
            <person name="Lindquist E.A."/>
            <person name="Lipzen A."/>
            <person name="Lundell T."/>
            <person name="Morin E."/>
            <person name="Murat C."/>
            <person name="Sun H."/>
            <person name="Tunlid A."/>
            <person name="Henrissat B."/>
            <person name="Grigoriev I.V."/>
            <person name="Hibbett D.S."/>
            <person name="Martin F."/>
            <person name="Nordberg H.P."/>
            <person name="Cantor M.N."/>
            <person name="Hua S.X."/>
        </authorList>
    </citation>
    <scope>NUCLEOTIDE SEQUENCE [LARGE SCALE GENOMIC DNA]</scope>
    <source>
        <strain evidence="2 3">MUT 4182</strain>
    </source>
</reference>
<name>A0A0C3Q5U3_9AGAM</name>
<protein>
    <submittedName>
        <fullName evidence="2">Uncharacterized protein</fullName>
    </submittedName>
</protein>
<accession>A0A0C3Q5U3</accession>
<feature type="compositionally biased region" description="Low complexity" evidence="1">
    <location>
        <begin position="186"/>
        <end position="195"/>
    </location>
</feature>
<dbReference type="AlphaFoldDB" id="A0A0C3Q5U3"/>
<dbReference type="EMBL" id="KN823059">
    <property type="protein sequence ID" value="KIO24550.1"/>
    <property type="molecule type" value="Genomic_DNA"/>
</dbReference>
<proteinExistence type="predicted"/>
<gene>
    <name evidence="2" type="ORF">M407DRAFT_8892</name>
</gene>